<dbReference type="Gene3D" id="6.10.250.730">
    <property type="match status" value="1"/>
</dbReference>
<dbReference type="Proteomes" id="UP000643405">
    <property type="component" value="Unassembled WGS sequence"/>
</dbReference>
<dbReference type="Pfam" id="PF06169">
    <property type="entry name" value="DUF982"/>
    <property type="match status" value="1"/>
</dbReference>
<protein>
    <submittedName>
        <fullName evidence="1">DUF982 domain-containing protein</fullName>
    </submittedName>
</protein>
<accession>A0A8J6U345</accession>
<dbReference type="InterPro" id="IPR010385">
    <property type="entry name" value="DUF982"/>
</dbReference>
<dbReference type="EMBL" id="JACVVX010000005">
    <property type="protein sequence ID" value="MBD0416143.1"/>
    <property type="molecule type" value="Genomic_DNA"/>
</dbReference>
<proteinExistence type="predicted"/>
<sequence length="98" mass="10891">MERFDFASPVFVTIDEESEEISSVTQAIEFLRRWPQGRRGPVYRCAVNCCQGAMDGSIEVEAARQGFVSFARISGILNREMAMPMMMGGRASHGALIK</sequence>
<keyword evidence="2" id="KW-1185">Reference proteome</keyword>
<name>A0A8J6U345_9HYPH</name>
<evidence type="ECO:0000313" key="1">
    <source>
        <dbReference type="EMBL" id="MBD0416143.1"/>
    </source>
</evidence>
<evidence type="ECO:0000313" key="2">
    <source>
        <dbReference type="Proteomes" id="UP000643405"/>
    </source>
</evidence>
<comment type="caution">
    <text evidence="1">The sequence shown here is derived from an EMBL/GenBank/DDBJ whole genome shotgun (WGS) entry which is preliminary data.</text>
</comment>
<reference evidence="1" key="1">
    <citation type="submission" date="2020-09" db="EMBL/GenBank/DDBJ databases">
        <title>Genome seq and assembly of Tianweitania sp.</title>
        <authorList>
            <person name="Chhetri G."/>
        </authorList>
    </citation>
    <scope>NUCLEOTIDE SEQUENCE</scope>
    <source>
        <strain evidence="1">Rool2</strain>
    </source>
</reference>
<dbReference type="AlphaFoldDB" id="A0A8J6U345"/>
<organism evidence="1 2">
    <name type="scientific">Oryzicola mucosus</name>
    <dbReference type="NCBI Taxonomy" id="2767425"/>
    <lineage>
        <taxon>Bacteria</taxon>
        <taxon>Pseudomonadati</taxon>
        <taxon>Pseudomonadota</taxon>
        <taxon>Alphaproteobacteria</taxon>
        <taxon>Hyphomicrobiales</taxon>
        <taxon>Phyllobacteriaceae</taxon>
        <taxon>Oryzicola</taxon>
    </lineage>
</organism>
<gene>
    <name evidence="1" type="ORF">ICI42_15925</name>
</gene>
<dbReference type="RefSeq" id="WP_188165593.1">
    <property type="nucleotide sequence ID" value="NZ_JACVVX010000005.1"/>
</dbReference>